<dbReference type="PANTHER" id="PTHR21041:SF9">
    <property type="entry name" value="DENDRITIC CELL-SPECIFIC TRANSMEMBRANE PROTEIN-LIKE DOMAIN-CONTAINING PROTEIN"/>
    <property type="match status" value="1"/>
</dbReference>
<gene>
    <name evidence="2" type="ORF">EB796_011741</name>
</gene>
<sequence length="441" mass="50642">MSEEDLSDYYIEEKTCECTYLRTICDKIFPCVVVPGRQPVPNSLWRRLWYEGTYPNTFVKKIVGFVVGLLASQLLLYIVLIFFRTPPTRGVISCFIVATILPIGLALSAKVRCIFALVIPTLCSDKGQALIIAYMLTGIIEGPMEQFSYNAQVFALSSVCGQDKLLKAKEETVQAAKQPIIDISNKVENVVTDMKKVAKKMEEQLDKAVEIDKIAKIKEWLQNVESVCNRKFKGSSSEFCQYLRDGFVNKCVLFDAICDAAAASKETLCNIDLNIDLGIDLPGLDIDLDFDLKAPFADTRRKIKEKVAERKRLIKEFFAYNVTFFRNESSVANQSRTYKAIARDIRDELLERVRIINYFLRVTQFALVSFFLMVIVVSCLYLRKYHKKIRCDNFYINSFIKEVDAKRMQLHPEKESIFPMTLRERFTYISPCKIIYHVCVS</sequence>
<feature type="transmembrane region" description="Helical" evidence="1">
    <location>
        <begin position="90"/>
        <end position="109"/>
    </location>
</feature>
<feature type="transmembrane region" description="Helical" evidence="1">
    <location>
        <begin position="358"/>
        <end position="382"/>
    </location>
</feature>
<keyword evidence="1" id="KW-1133">Transmembrane helix</keyword>
<accession>A0A7J7JVG9</accession>
<reference evidence="2" key="1">
    <citation type="submission" date="2020-06" db="EMBL/GenBank/DDBJ databases">
        <title>Draft genome of Bugula neritina, a colonial animal packing powerful symbionts and potential medicines.</title>
        <authorList>
            <person name="Rayko M."/>
        </authorList>
    </citation>
    <scope>NUCLEOTIDE SEQUENCE [LARGE SCALE GENOMIC DNA]</scope>
    <source>
        <strain evidence="2">Kwan_BN1</strain>
    </source>
</reference>
<evidence type="ECO:0000313" key="2">
    <source>
        <dbReference type="EMBL" id="KAF6029953.1"/>
    </source>
</evidence>
<comment type="caution">
    <text evidence="2">The sequence shown here is derived from an EMBL/GenBank/DDBJ whole genome shotgun (WGS) entry which is preliminary data.</text>
</comment>
<protein>
    <submittedName>
        <fullName evidence="2">Uncharacterized protein</fullName>
    </submittedName>
</protein>
<dbReference type="PANTHER" id="PTHR21041">
    <property type="entry name" value="DENDRITIC CELL-SPECIFIC TRANSMEMBRANE PROTEIN"/>
    <property type="match status" value="1"/>
</dbReference>
<keyword evidence="1" id="KW-0472">Membrane</keyword>
<proteinExistence type="predicted"/>
<dbReference type="InterPro" id="IPR051856">
    <property type="entry name" value="CSR-E3_Ligase_Protein"/>
</dbReference>
<feature type="transmembrane region" description="Helical" evidence="1">
    <location>
        <begin position="62"/>
        <end position="83"/>
    </location>
</feature>
<dbReference type="EMBL" id="VXIV02001774">
    <property type="protein sequence ID" value="KAF6029953.1"/>
    <property type="molecule type" value="Genomic_DNA"/>
</dbReference>
<name>A0A7J7JVG9_BUGNE</name>
<dbReference type="OrthoDB" id="6598372at2759"/>
<organism evidence="2 3">
    <name type="scientific">Bugula neritina</name>
    <name type="common">Brown bryozoan</name>
    <name type="synonym">Sertularia neritina</name>
    <dbReference type="NCBI Taxonomy" id="10212"/>
    <lineage>
        <taxon>Eukaryota</taxon>
        <taxon>Metazoa</taxon>
        <taxon>Spiralia</taxon>
        <taxon>Lophotrochozoa</taxon>
        <taxon>Bryozoa</taxon>
        <taxon>Gymnolaemata</taxon>
        <taxon>Cheilostomatida</taxon>
        <taxon>Flustrina</taxon>
        <taxon>Buguloidea</taxon>
        <taxon>Bugulidae</taxon>
        <taxon>Bugula</taxon>
    </lineage>
</organism>
<evidence type="ECO:0000313" key="3">
    <source>
        <dbReference type="Proteomes" id="UP000593567"/>
    </source>
</evidence>
<keyword evidence="3" id="KW-1185">Reference proteome</keyword>
<keyword evidence="1" id="KW-0812">Transmembrane</keyword>
<evidence type="ECO:0000256" key="1">
    <source>
        <dbReference type="SAM" id="Phobius"/>
    </source>
</evidence>
<dbReference type="Proteomes" id="UP000593567">
    <property type="component" value="Unassembled WGS sequence"/>
</dbReference>
<dbReference type="AlphaFoldDB" id="A0A7J7JVG9"/>